<evidence type="ECO:0000256" key="4">
    <source>
        <dbReference type="ARBA" id="ARBA00022793"/>
    </source>
</evidence>
<dbReference type="InterPro" id="IPR044516">
    <property type="entry name" value="UXS-like"/>
</dbReference>
<sequence length="363" mass="38565">MRVAVTGGGGFLGSHLCEALLRRGDSVVCLDDFSTGDPENIAPLLSHPGFAFQHADVSVSAECAGRVDAVAHLASPASPPDYLRRPLETLRVGSRGTENALRLALRHNARFVLASTSEIYGDPLVHPQEEAYWGNVNSIGPRSVYDEAKRYAEAVSAAYRRTHGLNVGIARIFNTYGPRMRPHDGRVVSSFITQALTGEPLTIYGDGKQTRSFCYVDDLVRGLLALLDSSEMGPFNLGNPVERTVTELAEAVLAMTGSPSEVRHHPLPVDDPVRRRPVITRAQEVLGWQPEIDITEGLRRTVAYFAARPDRLGASAAAIRGGQDETVPLTAVTGSATAQTIPGPAAETAGATPTTAGPPGSGG</sequence>
<evidence type="ECO:0000256" key="13">
    <source>
        <dbReference type="SAM" id="MobiDB-lite"/>
    </source>
</evidence>
<proteinExistence type="predicted"/>
<keyword evidence="4" id="KW-0210">Decarboxylase</keyword>
<keyword evidence="3" id="KW-0812">Transmembrane</keyword>
<dbReference type="Gene3D" id="3.40.50.720">
    <property type="entry name" value="NAD(P)-binding Rossmann-like Domain"/>
    <property type="match status" value="1"/>
</dbReference>
<keyword evidence="10" id="KW-0325">Glycoprotein</keyword>
<gene>
    <name evidence="15" type="ORF">DEJ46_33460</name>
</gene>
<keyword evidence="5" id="KW-0735">Signal-anchor</keyword>
<dbReference type="GO" id="GO:0070403">
    <property type="term" value="F:NAD+ binding"/>
    <property type="evidence" value="ECO:0007669"/>
    <property type="project" value="InterPro"/>
</dbReference>
<evidence type="ECO:0000256" key="7">
    <source>
        <dbReference type="ARBA" id="ARBA00023027"/>
    </source>
</evidence>
<evidence type="ECO:0000256" key="12">
    <source>
        <dbReference type="ARBA" id="ARBA00037859"/>
    </source>
</evidence>
<evidence type="ECO:0000256" key="3">
    <source>
        <dbReference type="ARBA" id="ARBA00022692"/>
    </source>
</evidence>
<dbReference type="OrthoDB" id="9801785at2"/>
<evidence type="ECO:0000256" key="8">
    <source>
        <dbReference type="ARBA" id="ARBA00023034"/>
    </source>
</evidence>
<evidence type="ECO:0000256" key="2">
    <source>
        <dbReference type="ARBA" id="ARBA00004323"/>
    </source>
</evidence>
<evidence type="ECO:0000256" key="10">
    <source>
        <dbReference type="ARBA" id="ARBA00023180"/>
    </source>
</evidence>
<dbReference type="SUPFAM" id="SSF51735">
    <property type="entry name" value="NAD(P)-binding Rossmann-fold domains"/>
    <property type="match status" value="1"/>
</dbReference>
<evidence type="ECO:0000256" key="1">
    <source>
        <dbReference type="ARBA" id="ARBA00001911"/>
    </source>
</evidence>
<evidence type="ECO:0000256" key="5">
    <source>
        <dbReference type="ARBA" id="ARBA00022968"/>
    </source>
</evidence>
<dbReference type="GO" id="GO:0048040">
    <property type="term" value="F:UDP-glucuronate decarboxylase activity"/>
    <property type="evidence" value="ECO:0007669"/>
    <property type="project" value="TreeGrafter"/>
</dbReference>
<evidence type="ECO:0000256" key="11">
    <source>
        <dbReference type="ARBA" id="ARBA00023239"/>
    </source>
</evidence>
<keyword evidence="8" id="KW-0333">Golgi apparatus</keyword>
<dbReference type="InterPro" id="IPR036291">
    <property type="entry name" value="NAD(P)-bd_dom_sf"/>
</dbReference>
<feature type="domain" description="NAD-dependent epimerase/dehydratase" evidence="14">
    <location>
        <begin position="3"/>
        <end position="238"/>
    </location>
</feature>
<dbReference type="FunFam" id="3.40.50.720:FF:000065">
    <property type="entry name" value="UDP-glucuronic acid decarboxylase 1"/>
    <property type="match status" value="1"/>
</dbReference>
<dbReference type="PANTHER" id="PTHR43078">
    <property type="entry name" value="UDP-GLUCURONIC ACID DECARBOXYLASE-RELATED"/>
    <property type="match status" value="1"/>
</dbReference>
<keyword evidence="6" id="KW-1133">Transmembrane helix</keyword>
<dbReference type="EMBL" id="CP029194">
    <property type="protein sequence ID" value="QES23429.1"/>
    <property type="molecule type" value="Genomic_DNA"/>
</dbReference>
<comment type="cofactor">
    <cofactor evidence="1">
        <name>NAD(+)</name>
        <dbReference type="ChEBI" id="CHEBI:57540"/>
    </cofactor>
</comment>
<dbReference type="AlphaFoldDB" id="A0A5P2B501"/>
<feature type="region of interest" description="Disordered" evidence="13">
    <location>
        <begin position="340"/>
        <end position="363"/>
    </location>
</feature>
<reference evidence="15 16" key="1">
    <citation type="submission" date="2018-05" db="EMBL/GenBank/DDBJ databases">
        <title>Streptomyces venezuelae.</title>
        <authorList>
            <person name="Kim W."/>
            <person name="Lee N."/>
            <person name="Cho B.-K."/>
        </authorList>
    </citation>
    <scope>NUCLEOTIDE SEQUENCE [LARGE SCALE GENOMIC DNA]</scope>
    <source>
        <strain evidence="15 16">ATCC 15068</strain>
    </source>
</reference>
<comment type="subcellular location">
    <subcellularLocation>
        <location evidence="2">Golgi apparatus membrane</location>
        <topology evidence="2">Single-pass type II membrane protein</topology>
    </subcellularLocation>
    <subcellularLocation>
        <location evidence="12">Golgi apparatus</location>
        <location evidence="12">Golgi stack membrane</location>
    </subcellularLocation>
</comment>
<dbReference type="RefSeq" id="WP_150272362.1">
    <property type="nucleotide sequence ID" value="NZ_CP029194.1"/>
</dbReference>
<evidence type="ECO:0000256" key="6">
    <source>
        <dbReference type="ARBA" id="ARBA00022989"/>
    </source>
</evidence>
<name>A0A5P2B501_STRVZ</name>
<dbReference type="PANTHER" id="PTHR43078:SF6">
    <property type="entry name" value="UDP-GLUCURONIC ACID DECARBOXYLASE 1"/>
    <property type="match status" value="1"/>
</dbReference>
<dbReference type="InterPro" id="IPR001509">
    <property type="entry name" value="Epimerase_deHydtase"/>
</dbReference>
<evidence type="ECO:0000313" key="15">
    <source>
        <dbReference type="EMBL" id="QES23429.1"/>
    </source>
</evidence>
<dbReference type="GO" id="GO:0005737">
    <property type="term" value="C:cytoplasm"/>
    <property type="evidence" value="ECO:0007669"/>
    <property type="project" value="TreeGrafter"/>
</dbReference>
<dbReference type="GO" id="GO:0042732">
    <property type="term" value="P:D-xylose metabolic process"/>
    <property type="evidence" value="ECO:0007669"/>
    <property type="project" value="InterPro"/>
</dbReference>
<organism evidence="15 16">
    <name type="scientific">Streptomyces venezuelae</name>
    <dbReference type="NCBI Taxonomy" id="54571"/>
    <lineage>
        <taxon>Bacteria</taxon>
        <taxon>Bacillati</taxon>
        <taxon>Actinomycetota</taxon>
        <taxon>Actinomycetes</taxon>
        <taxon>Kitasatosporales</taxon>
        <taxon>Streptomycetaceae</taxon>
        <taxon>Streptomyces</taxon>
    </lineage>
</organism>
<protein>
    <submittedName>
        <fullName evidence="15">Epimerase</fullName>
    </submittedName>
</protein>
<evidence type="ECO:0000256" key="9">
    <source>
        <dbReference type="ARBA" id="ARBA00023136"/>
    </source>
</evidence>
<dbReference type="Pfam" id="PF01370">
    <property type="entry name" value="Epimerase"/>
    <property type="match status" value="1"/>
</dbReference>
<keyword evidence="9" id="KW-0472">Membrane</keyword>
<keyword evidence="11" id="KW-0456">Lyase</keyword>
<evidence type="ECO:0000313" key="16">
    <source>
        <dbReference type="Proteomes" id="UP000324106"/>
    </source>
</evidence>
<evidence type="ECO:0000259" key="14">
    <source>
        <dbReference type="Pfam" id="PF01370"/>
    </source>
</evidence>
<dbReference type="Proteomes" id="UP000324106">
    <property type="component" value="Chromosome"/>
</dbReference>
<dbReference type="CDD" id="cd05230">
    <property type="entry name" value="UGD_SDR_e"/>
    <property type="match status" value="1"/>
</dbReference>
<accession>A0A5P2B501</accession>
<keyword evidence="7" id="KW-0520">NAD</keyword>